<dbReference type="PANTHER" id="PTHR14776">
    <property type="entry name" value="CADHERIN-LIKE AND PC-ESTERASE DOMAIN-CONTAINING PROTEIN 1"/>
    <property type="match status" value="1"/>
</dbReference>
<accession>A0A2M7VBP6</accession>
<dbReference type="InterPro" id="IPR025883">
    <property type="entry name" value="Cadherin-like_domain"/>
</dbReference>
<evidence type="ECO:0000313" key="4">
    <source>
        <dbReference type="Proteomes" id="UP000231453"/>
    </source>
</evidence>
<reference evidence="4" key="1">
    <citation type="submission" date="2017-09" db="EMBL/GenBank/DDBJ databases">
        <title>Depth-based differentiation of microbial function through sediment-hosted aquifers and enrichment of novel symbionts in the deep terrestrial subsurface.</title>
        <authorList>
            <person name="Probst A.J."/>
            <person name="Ladd B."/>
            <person name="Jarett J.K."/>
            <person name="Geller-Mcgrath D.E."/>
            <person name="Sieber C.M.K."/>
            <person name="Emerson J.B."/>
            <person name="Anantharaman K."/>
            <person name="Thomas B.C."/>
            <person name="Malmstrom R."/>
            <person name="Stieglmeier M."/>
            <person name="Klingl A."/>
            <person name="Woyke T."/>
            <person name="Ryan C.M."/>
            <person name="Banfield J.F."/>
        </authorList>
    </citation>
    <scope>NUCLEOTIDE SEQUENCE [LARGE SCALE GENOMIC DNA]</scope>
</reference>
<dbReference type="EMBL" id="PFPL01000015">
    <property type="protein sequence ID" value="PIZ96619.1"/>
    <property type="molecule type" value="Genomic_DNA"/>
</dbReference>
<evidence type="ECO:0000256" key="1">
    <source>
        <dbReference type="SAM" id="SignalP"/>
    </source>
</evidence>
<comment type="caution">
    <text evidence="3">The sequence shown here is derived from an EMBL/GenBank/DDBJ whole genome shotgun (WGS) entry which is preliminary data.</text>
</comment>
<feature type="chain" id="PRO_5014714758" description="Cadherin-like beta-sandwich-like domain-containing protein" evidence="1">
    <location>
        <begin position="24"/>
        <end position="494"/>
    </location>
</feature>
<keyword evidence="1" id="KW-0732">Signal</keyword>
<evidence type="ECO:0000313" key="3">
    <source>
        <dbReference type="EMBL" id="PIZ96619.1"/>
    </source>
</evidence>
<feature type="signal peptide" evidence="1">
    <location>
        <begin position="1"/>
        <end position="23"/>
    </location>
</feature>
<dbReference type="PANTHER" id="PTHR14776:SF1">
    <property type="entry name" value="CADHERIN-LIKE AND PC-ESTERASE DOMAIN-CONTAINING PROTEIN 1"/>
    <property type="match status" value="1"/>
</dbReference>
<feature type="domain" description="Cadherin-like beta-sandwich-like" evidence="2">
    <location>
        <begin position="415"/>
        <end position="491"/>
    </location>
</feature>
<feature type="domain" description="Cadherin-like beta-sandwich-like" evidence="2">
    <location>
        <begin position="312"/>
        <end position="391"/>
    </location>
</feature>
<evidence type="ECO:0000259" key="2">
    <source>
        <dbReference type="Pfam" id="PF12733"/>
    </source>
</evidence>
<name>A0A2M7VBP6_9BACT</name>
<feature type="domain" description="Cadherin-like beta-sandwich-like" evidence="2">
    <location>
        <begin position="213"/>
        <end position="291"/>
    </location>
</feature>
<gene>
    <name evidence="3" type="ORF">COX80_00885</name>
</gene>
<dbReference type="Pfam" id="PF12733">
    <property type="entry name" value="Cadherin-like"/>
    <property type="match status" value="3"/>
</dbReference>
<organism evidence="3 4">
    <name type="scientific">Candidatus Magasanikbacteria bacterium CG_4_10_14_0_2_um_filter_33_14</name>
    <dbReference type="NCBI Taxonomy" id="1974636"/>
    <lineage>
        <taxon>Bacteria</taxon>
        <taxon>Candidatus Magasanikiibacteriota</taxon>
    </lineage>
</organism>
<protein>
    <recommendedName>
        <fullName evidence="2">Cadherin-like beta-sandwich-like domain-containing protein</fullName>
    </recommendedName>
</protein>
<dbReference type="AlphaFoldDB" id="A0A2M7VBP6"/>
<dbReference type="Proteomes" id="UP000231453">
    <property type="component" value="Unassembled WGS sequence"/>
</dbReference>
<sequence length="494" mass="55809">MKKYFFFVSTLVIAFLFSSLAFVSETQAVSYVGKLVKASNKATVYYVASDGLKYDIPDENTYMSWYSDFSGIYVLSTKDLNAIKTAKYSVTIKPVKQLVKFDNSSKVYAVDAGAVLRWLKDEQTVKKYYGNDWYKNIKTLSQDSFSDYSFGEDIGSTTIYSKTRGATLASDIDAELRNRNLIANSTNKTTIVASADEPLLQYLKEDVKAGLSPRFNATENQYTLNTTFDESVLKLTLKSKNSASRILVNGTTVANASSIRLDLHVGQNDITIKLVNTSGVENVYFLQVFREEANDNNFLKTMTENLRDSFEPSFEGGTKEYDINAEYDESILKLNLKAEDKNTKIYVNDQVLSKGYYGTSNIFLSFGKSKIEIRLVAENGYNRYYYINVLRSQYPNLGDNDLAYLKENLDGVFSPEFDPKQSVYYLRATADETRVKISAKARNSKAKVVIDGQLTTSKYISIPYGESEIYVIVNLPSAPAFNKKYTIHVYRDVE</sequence>
<proteinExistence type="predicted"/>